<reference evidence="7 8" key="1">
    <citation type="submission" date="2017-03" db="EMBL/GenBank/DDBJ databases">
        <title>Genomes of endolithic fungi from Antarctica.</title>
        <authorList>
            <person name="Coleine C."/>
            <person name="Masonjones S."/>
            <person name="Stajich J.E."/>
        </authorList>
    </citation>
    <scope>NUCLEOTIDE SEQUENCE [LARGE SCALE GENOMIC DNA]</scope>
    <source>
        <strain evidence="7 8">CCFEE 6314</strain>
    </source>
</reference>
<feature type="signal peptide" evidence="5">
    <location>
        <begin position="1"/>
        <end position="18"/>
    </location>
</feature>
<dbReference type="PIRSF" id="PIRSF039012">
    <property type="entry name" value="ASP"/>
    <property type="match status" value="1"/>
</dbReference>
<accession>A0A438N0E9</accession>
<dbReference type="AlphaFoldDB" id="A0A438N0E9"/>
<keyword evidence="3" id="KW-0378">Hydrolase</keyword>
<evidence type="ECO:0000313" key="8">
    <source>
        <dbReference type="Proteomes" id="UP000288859"/>
    </source>
</evidence>
<dbReference type="GO" id="GO:0046872">
    <property type="term" value="F:metal ion binding"/>
    <property type="evidence" value="ECO:0007669"/>
    <property type="project" value="UniProtKB-KW"/>
</dbReference>
<dbReference type="Proteomes" id="UP000288859">
    <property type="component" value="Unassembled WGS sequence"/>
</dbReference>
<keyword evidence="5" id="KW-0732">Signal</keyword>
<name>A0A438N0E9_EXOME</name>
<dbReference type="Pfam" id="PF24827">
    <property type="entry name" value="AstE_AspA_cat"/>
    <property type="match status" value="1"/>
</dbReference>
<dbReference type="PANTHER" id="PTHR37326:SF1">
    <property type="entry name" value="BLL3975 PROTEIN"/>
    <property type="match status" value="1"/>
</dbReference>
<gene>
    <name evidence="7" type="ORF">B0A52_07167</name>
</gene>
<dbReference type="InterPro" id="IPR055438">
    <property type="entry name" value="AstE_AspA_cat"/>
</dbReference>
<dbReference type="GO" id="GO:0016788">
    <property type="term" value="F:hydrolase activity, acting on ester bonds"/>
    <property type="evidence" value="ECO:0007669"/>
    <property type="project" value="InterPro"/>
</dbReference>
<keyword evidence="4" id="KW-0862">Zinc</keyword>
<evidence type="ECO:0000259" key="6">
    <source>
        <dbReference type="Pfam" id="PF24827"/>
    </source>
</evidence>
<dbReference type="OrthoDB" id="5588846at2759"/>
<keyword evidence="2" id="KW-0479">Metal-binding</keyword>
<organism evidence="7 8">
    <name type="scientific">Exophiala mesophila</name>
    <name type="common">Black yeast-like fungus</name>
    <dbReference type="NCBI Taxonomy" id="212818"/>
    <lineage>
        <taxon>Eukaryota</taxon>
        <taxon>Fungi</taxon>
        <taxon>Dikarya</taxon>
        <taxon>Ascomycota</taxon>
        <taxon>Pezizomycotina</taxon>
        <taxon>Eurotiomycetes</taxon>
        <taxon>Chaetothyriomycetidae</taxon>
        <taxon>Chaetothyriales</taxon>
        <taxon>Herpotrichiellaceae</taxon>
        <taxon>Exophiala</taxon>
    </lineage>
</organism>
<dbReference type="GO" id="GO:0016811">
    <property type="term" value="F:hydrolase activity, acting on carbon-nitrogen (but not peptide) bonds, in linear amides"/>
    <property type="evidence" value="ECO:0007669"/>
    <property type="project" value="InterPro"/>
</dbReference>
<dbReference type="InterPro" id="IPR043795">
    <property type="entry name" value="N-alpha-Ac-DABA-like"/>
</dbReference>
<dbReference type="CDD" id="cd06251">
    <property type="entry name" value="M14_ASTE_ASPA-like"/>
    <property type="match status" value="1"/>
</dbReference>
<feature type="chain" id="PRO_5019067939" description="Succinylglutamate desuccinylase/Aspartoacylase catalytic domain-containing protein" evidence="5">
    <location>
        <begin position="19"/>
        <end position="368"/>
    </location>
</feature>
<comment type="cofactor">
    <cofactor evidence="1">
        <name>Zn(2+)</name>
        <dbReference type="ChEBI" id="CHEBI:29105"/>
    </cofactor>
</comment>
<evidence type="ECO:0000256" key="1">
    <source>
        <dbReference type="ARBA" id="ARBA00001947"/>
    </source>
</evidence>
<evidence type="ECO:0000256" key="4">
    <source>
        <dbReference type="ARBA" id="ARBA00022833"/>
    </source>
</evidence>
<dbReference type="SUPFAM" id="SSF53187">
    <property type="entry name" value="Zn-dependent exopeptidases"/>
    <property type="match status" value="1"/>
</dbReference>
<comment type="caution">
    <text evidence="7">The sequence shown here is derived from an EMBL/GenBank/DDBJ whole genome shotgun (WGS) entry which is preliminary data.</text>
</comment>
<evidence type="ECO:0000313" key="7">
    <source>
        <dbReference type="EMBL" id="RVX69191.1"/>
    </source>
</evidence>
<dbReference type="EMBL" id="NAJM01000031">
    <property type="protein sequence ID" value="RVX69191.1"/>
    <property type="molecule type" value="Genomic_DNA"/>
</dbReference>
<evidence type="ECO:0000256" key="5">
    <source>
        <dbReference type="SAM" id="SignalP"/>
    </source>
</evidence>
<evidence type="ECO:0000256" key="2">
    <source>
        <dbReference type="ARBA" id="ARBA00022723"/>
    </source>
</evidence>
<sequence>MVSLKRSLIACLVASATAQTNYTGDTVSGYPVITSLDLSDVPANAVSRYWLYTATAQGGIPYFLPVLVARGSNESLENGRKLSLSASVHGDELNGIPVVQRVFAYLNETVASGEFNGTVIGVPTMNLNGNQMNQRNFWTSSSNGFYTNLNRIFPGQDASSITNSYVHAIWNNLWDNTSNVDVAVDLHTLSTGSDGPMWAYADYRLDYVQRLAELAQPDIIKIDPGEPGSVETTFVDNSVPAITLEIGPAKRWNNDLIDRSEEFIYRLLADLQMLPNSTTPEVDLSQTYVGNNFSSVSVTQTGWVNVSVSPLDDVEEGQEVGVVYNSWGDVLEVLTASVSGRANQVRVDPAVEQGASVMVIAYNATSDS</sequence>
<feature type="domain" description="Succinylglutamate desuccinylase/Aspartoacylase catalytic" evidence="6">
    <location>
        <begin position="79"/>
        <end position="269"/>
    </location>
</feature>
<protein>
    <recommendedName>
        <fullName evidence="6">Succinylglutamate desuccinylase/Aspartoacylase catalytic domain-containing protein</fullName>
    </recommendedName>
</protein>
<dbReference type="InterPro" id="IPR053138">
    <property type="entry name" value="N-alpha-Ac-DABA_deacetylase"/>
</dbReference>
<evidence type="ECO:0000256" key="3">
    <source>
        <dbReference type="ARBA" id="ARBA00022801"/>
    </source>
</evidence>
<dbReference type="PANTHER" id="PTHR37326">
    <property type="entry name" value="BLL3975 PROTEIN"/>
    <property type="match status" value="1"/>
</dbReference>
<proteinExistence type="predicted"/>
<dbReference type="Gene3D" id="3.40.630.10">
    <property type="entry name" value="Zn peptidases"/>
    <property type="match status" value="1"/>
</dbReference>